<dbReference type="SUPFAM" id="SSF50800">
    <property type="entry name" value="PK beta-barrel domain-like"/>
    <property type="match status" value="1"/>
</dbReference>
<organism evidence="2 3">
    <name type="scientific">Rivibacter subsaxonicus</name>
    <dbReference type="NCBI Taxonomy" id="457575"/>
    <lineage>
        <taxon>Bacteria</taxon>
        <taxon>Pseudomonadati</taxon>
        <taxon>Pseudomonadota</taxon>
        <taxon>Betaproteobacteria</taxon>
        <taxon>Burkholderiales</taxon>
        <taxon>Rivibacter</taxon>
    </lineage>
</organism>
<dbReference type="EMBL" id="SHKP01000007">
    <property type="protein sequence ID" value="RZT95214.1"/>
    <property type="molecule type" value="Genomic_DNA"/>
</dbReference>
<proteinExistence type="predicted"/>
<dbReference type="InterPro" id="IPR005303">
    <property type="entry name" value="MOCOS_middle"/>
</dbReference>
<dbReference type="Pfam" id="PF03476">
    <property type="entry name" value="MOSC_N"/>
    <property type="match status" value="1"/>
</dbReference>
<protein>
    <recommendedName>
        <fullName evidence="1">MOSC domain-containing protein</fullName>
    </recommendedName>
</protein>
<accession>A0A4Q7VGS3</accession>
<evidence type="ECO:0000259" key="1">
    <source>
        <dbReference type="PROSITE" id="PS51340"/>
    </source>
</evidence>
<dbReference type="PANTHER" id="PTHR14237:SF19">
    <property type="entry name" value="MITOCHONDRIAL AMIDOXIME REDUCING COMPONENT 1"/>
    <property type="match status" value="1"/>
</dbReference>
<comment type="caution">
    <text evidence="2">The sequence shown here is derived from an EMBL/GenBank/DDBJ whole genome shotgun (WGS) entry which is preliminary data.</text>
</comment>
<name>A0A4Q7VGS3_9BURK</name>
<dbReference type="GO" id="GO:0030170">
    <property type="term" value="F:pyridoxal phosphate binding"/>
    <property type="evidence" value="ECO:0007669"/>
    <property type="project" value="InterPro"/>
</dbReference>
<dbReference type="OrthoDB" id="581532at2"/>
<dbReference type="InterPro" id="IPR011037">
    <property type="entry name" value="Pyrv_Knase-like_insert_dom_sf"/>
</dbReference>
<gene>
    <name evidence="2" type="ORF">EV670_2965</name>
</gene>
<dbReference type="PROSITE" id="PS51340">
    <property type="entry name" value="MOSC"/>
    <property type="match status" value="1"/>
</dbReference>
<feature type="domain" description="MOSC" evidence="1">
    <location>
        <begin position="122"/>
        <end position="288"/>
    </location>
</feature>
<dbReference type="GO" id="GO:0030151">
    <property type="term" value="F:molybdenum ion binding"/>
    <property type="evidence" value="ECO:0007669"/>
    <property type="project" value="InterPro"/>
</dbReference>
<dbReference type="AlphaFoldDB" id="A0A4Q7VGS3"/>
<dbReference type="PANTHER" id="PTHR14237">
    <property type="entry name" value="MOLYBDOPTERIN COFACTOR SULFURASE MOSC"/>
    <property type="match status" value="1"/>
</dbReference>
<dbReference type="GO" id="GO:0003824">
    <property type="term" value="F:catalytic activity"/>
    <property type="evidence" value="ECO:0007669"/>
    <property type="project" value="InterPro"/>
</dbReference>
<dbReference type="RefSeq" id="WP_130433433.1">
    <property type="nucleotide sequence ID" value="NZ_SHKP01000007.1"/>
</dbReference>
<sequence length="291" mass="31615">MTDTLPIRIASLHLHPVKSCAVLDVAEALLVETGFDLDRQWMVVDAQGEFISQREQPRLALVRCQRRAADLVLRAPGMLALHIALDAAEEPCSVQVWDDRLPAYDMGALAAQWFSDFLGVTARLARFDPEQRRLSSPKWSAGVEALNQFSDGFPILVASVGGLEQFNQRLAAQGASGPVTMARFRPNIVIDADDAALREHLEDHLDELRFGTEDAPVRLKLVKPCARCPIPDVEPGTGVADPARAVTAALASYRADARLDGALTFGMNAVILEGVERVLRVGDVGQATLAF</sequence>
<reference evidence="2 3" key="1">
    <citation type="submission" date="2019-02" db="EMBL/GenBank/DDBJ databases">
        <title>Genomic Encyclopedia of Type Strains, Phase IV (KMG-IV): sequencing the most valuable type-strain genomes for metagenomic binning, comparative biology and taxonomic classification.</title>
        <authorList>
            <person name="Goeker M."/>
        </authorList>
    </citation>
    <scope>NUCLEOTIDE SEQUENCE [LARGE SCALE GENOMIC DNA]</scope>
    <source>
        <strain evidence="2 3">DSM 19570</strain>
    </source>
</reference>
<keyword evidence="3" id="KW-1185">Reference proteome</keyword>
<dbReference type="Proteomes" id="UP000293671">
    <property type="component" value="Unassembled WGS sequence"/>
</dbReference>
<dbReference type="InterPro" id="IPR005302">
    <property type="entry name" value="MoCF_Sase_C"/>
</dbReference>
<dbReference type="Pfam" id="PF03473">
    <property type="entry name" value="MOSC"/>
    <property type="match status" value="1"/>
</dbReference>
<dbReference type="SUPFAM" id="SSF141673">
    <property type="entry name" value="MOSC N-terminal domain-like"/>
    <property type="match status" value="1"/>
</dbReference>
<evidence type="ECO:0000313" key="3">
    <source>
        <dbReference type="Proteomes" id="UP000293671"/>
    </source>
</evidence>
<evidence type="ECO:0000313" key="2">
    <source>
        <dbReference type="EMBL" id="RZT95214.1"/>
    </source>
</evidence>